<gene>
    <name evidence="4" type="ORF">B0I35DRAFT_423930</name>
</gene>
<feature type="region of interest" description="Disordered" evidence="2">
    <location>
        <begin position="73"/>
        <end position="114"/>
    </location>
</feature>
<dbReference type="SMART" id="SM00271">
    <property type="entry name" value="DnaJ"/>
    <property type="match status" value="1"/>
</dbReference>
<dbReference type="InterPro" id="IPR001623">
    <property type="entry name" value="DnaJ_domain"/>
</dbReference>
<evidence type="ECO:0000256" key="2">
    <source>
        <dbReference type="SAM" id="MobiDB-lite"/>
    </source>
</evidence>
<evidence type="ECO:0000259" key="3">
    <source>
        <dbReference type="PROSITE" id="PS50076"/>
    </source>
</evidence>
<keyword evidence="1" id="KW-0143">Chaperone</keyword>
<dbReference type="InterPro" id="IPR051938">
    <property type="entry name" value="Apopto_cytoskel_mod"/>
</dbReference>
<dbReference type="InterPro" id="IPR018253">
    <property type="entry name" value="DnaJ_domain_CS"/>
</dbReference>
<accession>A0A8K0WTJ9</accession>
<dbReference type="EMBL" id="JAGPNK010000003">
    <property type="protein sequence ID" value="KAH7324331.1"/>
    <property type="molecule type" value="Genomic_DNA"/>
</dbReference>
<dbReference type="Pfam" id="PF00226">
    <property type="entry name" value="DnaJ"/>
    <property type="match status" value="1"/>
</dbReference>
<dbReference type="Proteomes" id="UP000813444">
    <property type="component" value="Unassembled WGS sequence"/>
</dbReference>
<comment type="caution">
    <text evidence="4">The sequence shown here is derived from an EMBL/GenBank/DDBJ whole genome shotgun (WGS) entry which is preliminary data.</text>
</comment>
<dbReference type="PROSITE" id="PS50076">
    <property type="entry name" value="DNAJ_2"/>
    <property type="match status" value="1"/>
</dbReference>
<protein>
    <recommendedName>
        <fullName evidence="3">J domain-containing protein</fullName>
    </recommendedName>
</protein>
<evidence type="ECO:0000313" key="4">
    <source>
        <dbReference type="EMBL" id="KAH7324331.1"/>
    </source>
</evidence>
<dbReference type="SUPFAM" id="SSF46565">
    <property type="entry name" value="Chaperone J-domain"/>
    <property type="match status" value="1"/>
</dbReference>
<dbReference type="Gene3D" id="1.10.287.110">
    <property type="entry name" value="DnaJ domain"/>
    <property type="match status" value="1"/>
</dbReference>
<feature type="region of interest" description="Disordered" evidence="2">
    <location>
        <begin position="234"/>
        <end position="292"/>
    </location>
</feature>
<dbReference type="PRINTS" id="PR00625">
    <property type="entry name" value="JDOMAIN"/>
</dbReference>
<feature type="compositionally biased region" description="Polar residues" evidence="2">
    <location>
        <begin position="73"/>
        <end position="95"/>
    </location>
</feature>
<name>A0A8K0WTJ9_9HYPO</name>
<feature type="region of interest" description="Disordered" evidence="2">
    <location>
        <begin position="321"/>
        <end position="374"/>
    </location>
</feature>
<feature type="compositionally biased region" description="Basic and acidic residues" evidence="2">
    <location>
        <begin position="247"/>
        <end position="292"/>
    </location>
</feature>
<dbReference type="PROSITE" id="PS00636">
    <property type="entry name" value="DNAJ_1"/>
    <property type="match status" value="1"/>
</dbReference>
<feature type="compositionally biased region" description="Low complexity" evidence="2">
    <location>
        <begin position="96"/>
        <end position="107"/>
    </location>
</feature>
<sequence length="422" mass="48198">MANVDHYAVLELSQTAQLDAIKAAYRRLAKIRHPDKNPGDPAATAKFQKLNSAYSTLSDPLQRRLYDSQYQPSRTANASGYGTQGTWNEAPNPGTSNNKNSNYYSESDAMRKHRQRQEELSRLLQTLGQQRTSFEKDILSAQAKLRERKTALEKLKAEAEKDKADEAARRGWFGFLWRLTPEQQEERNRNATARRTGMLVIEAQIQQYTSALKEKKELLQRAQEGISDALRQKARVDQEYNSSSQAEQRRQQAEEQRKFAEAQQERLRKERAAQEAEARRRNEEAARAAEAYRARQAAEAQKREEAAEELARKFQQAYEATQAAAKRSREAREAAQARSETQRSSGQSRQEGRGAKKFQRRRTPGDGARQTASCRHRAWWEQISGPNSCQRCQRRTPRFAFRCPGCQVVACADCRVALKEGG</sequence>
<dbReference type="OrthoDB" id="10250354at2759"/>
<dbReference type="AlphaFoldDB" id="A0A8K0WTJ9"/>
<proteinExistence type="predicted"/>
<feature type="domain" description="J" evidence="3">
    <location>
        <begin position="5"/>
        <end position="70"/>
    </location>
</feature>
<reference evidence="4" key="1">
    <citation type="journal article" date="2021" name="Nat. Commun.">
        <title>Genetic determinants of endophytism in the Arabidopsis root mycobiome.</title>
        <authorList>
            <person name="Mesny F."/>
            <person name="Miyauchi S."/>
            <person name="Thiergart T."/>
            <person name="Pickel B."/>
            <person name="Atanasova L."/>
            <person name="Karlsson M."/>
            <person name="Huettel B."/>
            <person name="Barry K.W."/>
            <person name="Haridas S."/>
            <person name="Chen C."/>
            <person name="Bauer D."/>
            <person name="Andreopoulos W."/>
            <person name="Pangilinan J."/>
            <person name="LaButti K."/>
            <person name="Riley R."/>
            <person name="Lipzen A."/>
            <person name="Clum A."/>
            <person name="Drula E."/>
            <person name="Henrissat B."/>
            <person name="Kohler A."/>
            <person name="Grigoriev I.V."/>
            <person name="Martin F.M."/>
            <person name="Hacquard S."/>
        </authorList>
    </citation>
    <scope>NUCLEOTIDE SEQUENCE</scope>
    <source>
        <strain evidence="4">MPI-CAGE-CH-0235</strain>
    </source>
</reference>
<evidence type="ECO:0000256" key="1">
    <source>
        <dbReference type="ARBA" id="ARBA00023186"/>
    </source>
</evidence>
<keyword evidence="5" id="KW-1185">Reference proteome</keyword>
<dbReference type="InterPro" id="IPR036869">
    <property type="entry name" value="J_dom_sf"/>
</dbReference>
<dbReference type="PANTHER" id="PTHR44145:SF3">
    <property type="entry name" value="DNAJ HOMOLOG SUBFAMILY A MEMBER 3, MITOCHONDRIAL"/>
    <property type="match status" value="1"/>
</dbReference>
<dbReference type="CDD" id="cd06257">
    <property type="entry name" value="DnaJ"/>
    <property type="match status" value="1"/>
</dbReference>
<dbReference type="PANTHER" id="PTHR44145">
    <property type="entry name" value="DNAJ HOMOLOG SUBFAMILY A MEMBER 3, MITOCHONDRIAL"/>
    <property type="match status" value="1"/>
</dbReference>
<evidence type="ECO:0000313" key="5">
    <source>
        <dbReference type="Proteomes" id="UP000813444"/>
    </source>
</evidence>
<organism evidence="4 5">
    <name type="scientific">Stachybotrys elegans</name>
    <dbReference type="NCBI Taxonomy" id="80388"/>
    <lineage>
        <taxon>Eukaryota</taxon>
        <taxon>Fungi</taxon>
        <taxon>Dikarya</taxon>
        <taxon>Ascomycota</taxon>
        <taxon>Pezizomycotina</taxon>
        <taxon>Sordariomycetes</taxon>
        <taxon>Hypocreomycetidae</taxon>
        <taxon>Hypocreales</taxon>
        <taxon>Stachybotryaceae</taxon>
        <taxon>Stachybotrys</taxon>
    </lineage>
</organism>